<protein>
    <submittedName>
        <fullName evidence="1">Uncharacterized protein</fullName>
    </submittedName>
</protein>
<accession>A0AAT9HUX4</accession>
<gene>
    <name evidence="1" type="ORF">SHKM778_74770</name>
</gene>
<evidence type="ECO:0000313" key="1">
    <source>
        <dbReference type="EMBL" id="BFO21089.1"/>
    </source>
</evidence>
<organism evidence="1">
    <name type="scientific">Streptomyces haneummycinicus</name>
    <dbReference type="NCBI Taxonomy" id="3074435"/>
    <lineage>
        <taxon>Bacteria</taxon>
        <taxon>Bacillati</taxon>
        <taxon>Actinomycetota</taxon>
        <taxon>Actinomycetes</taxon>
        <taxon>Kitasatosporales</taxon>
        <taxon>Streptomycetaceae</taxon>
        <taxon>Streptomyces</taxon>
    </lineage>
</organism>
<reference evidence="1" key="2">
    <citation type="submission" date="2024-07" db="EMBL/GenBank/DDBJ databases">
        <title>Streptomyces haneummycinica sp. nov., a new antibiotic-producing actinobacterium isolated from marine sediment.</title>
        <authorList>
            <person name="Uemura M."/>
            <person name="Hamada M."/>
            <person name="Hirano S."/>
            <person name="Kobayashi K."/>
            <person name="Ohshiro T."/>
            <person name="Kobayashi T."/>
            <person name="Terahara T."/>
        </authorList>
    </citation>
    <scope>NUCLEOTIDE SEQUENCE</scope>
    <source>
        <strain evidence="1">KM77-8</strain>
    </source>
</reference>
<reference evidence="1" key="1">
    <citation type="submission" date="2024-06" db="EMBL/GenBank/DDBJ databases">
        <authorList>
            <consortium name="consrtm"/>
            <person name="Uemura M."/>
            <person name="Terahara T."/>
        </authorList>
    </citation>
    <scope>NUCLEOTIDE SEQUENCE</scope>
    <source>
        <strain evidence="1">KM77-8</strain>
    </source>
</reference>
<dbReference type="EMBL" id="AP035768">
    <property type="protein sequence ID" value="BFO21089.1"/>
    <property type="molecule type" value="Genomic_DNA"/>
</dbReference>
<dbReference type="AlphaFoldDB" id="A0AAT9HUX4"/>
<name>A0AAT9HUX4_9ACTN</name>
<proteinExistence type="predicted"/>
<sequence length="108" mass="11729">MDKARETPIHLITLLFLPGWHRIARLAIMREGRVRGARMITVGHMYEHSGTRAARPHGPVRALSAAVPAPAVIGGLAVWRMVESTGRPLPGFAPSLEPGEAGTHREKV</sequence>